<protein>
    <submittedName>
        <fullName evidence="2">Uncharacterized protein</fullName>
    </submittedName>
</protein>
<gene>
    <name evidence="2" type="ORF">SOCEGT47_035590</name>
</gene>
<feature type="compositionally biased region" description="Low complexity" evidence="1">
    <location>
        <begin position="102"/>
        <end position="117"/>
    </location>
</feature>
<accession>A0A4P2Q1S7</accession>
<dbReference type="Proteomes" id="UP000295781">
    <property type="component" value="Chromosome"/>
</dbReference>
<organism evidence="2 3">
    <name type="scientific">Sorangium cellulosum</name>
    <name type="common">Polyangium cellulosum</name>
    <dbReference type="NCBI Taxonomy" id="56"/>
    <lineage>
        <taxon>Bacteria</taxon>
        <taxon>Pseudomonadati</taxon>
        <taxon>Myxococcota</taxon>
        <taxon>Polyangia</taxon>
        <taxon>Polyangiales</taxon>
        <taxon>Polyangiaceae</taxon>
        <taxon>Sorangium</taxon>
    </lineage>
</organism>
<evidence type="ECO:0000256" key="1">
    <source>
        <dbReference type="SAM" id="MobiDB-lite"/>
    </source>
</evidence>
<feature type="compositionally biased region" description="Low complexity" evidence="1">
    <location>
        <begin position="143"/>
        <end position="152"/>
    </location>
</feature>
<dbReference type="EMBL" id="CP012670">
    <property type="protein sequence ID" value="AUX23041.1"/>
    <property type="molecule type" value="Genomic_DNA"/>
</dbReference>
<evidence type="ECO:0000313" key="2">
    <source>
        <dbReference type="EMBL" id="AUX23041.1"/>
    </source>
</evidence>
<reference evidence="2 3" key="1">
    <citation type="submission" date="2015-09" db="EMBL/GenBank/DDBJ databases">
        <title>Sorangium comparison.</title>
        <authorList>
            <person name="Zaburannyi N."/>
            <person name="Bunk B."/>
            <person name="Overmann J."/>
            <person name="Mueller R."/>
        </authorList>
    </citation>
    <scope>NUCLEOTIDE SEQUENCE [LARGE SCALE GENOMIC DNA]</scope>
    <source>
        <strain evidence="2 3">So ceGT47</strain>
    </source>
</reference>
<proteinExistence type="predicted"/>
<name>A0A4P2Q1S7_SORCE</name>
<feature type="compositionally biased region" description="Basic and acidic residues" evidence="1">
    <location>
        <begin position="30"/>
        <end position="41"/>
    </location>
</feature>
<evidence type="ECO:0000313" key="3">
    <source>
        <dbReference type="Proteomes" id="UP000295781"/>
    </source>
</evidence>
<feature type="region of interest" description="Disordered" evidence="1">
    <location>
        <begin position="77"/>
        <end position="223"/>
    </location>
</feature>
<dbReference type="AlphaFoldDB" id="A0A4P2Q1S7"/>
<sequence length="271" mass="29096">MKVRSEIAGRSAHLTRSAVPQPIPTKSSRRTADPGHERTNDASHPARSSIRGDVKICALIEEPSAWARAFRRALQGGLVASRKRISRTMPGDEISAPRPAHGRASSPPARRLAARPPTRARRGATCPSRGVPWPRAPGIHRCATTARATASAGPLPRRGSYRGERPCAGRRAAGRSPLSPFAACVRSPCLHAPPPRPPGRDPRRRRRPARSTRPPGRSGAAGAGLAPARLLAAGIEGISLTCLFELARMAWRGHRVSPPPWPREATTRCSR</sequence>
<feature type="compositionally biased region" description="Low complexity" evidence="1">
    <location>
        <begin position="211"/>
        <end position="223"/>
    </location>
</feature>
<feature type="region of interest" description="Disordered" evidence="1">
    <location>
        <begin position="1"/>
        <end position="52"/>
    </location>
</feature>